<feature type="region of interest" description="Disordered" evidence="1">
    <location>
        <begin position="169"/>
        <end position="286"/>
    </location>
</feature>
<evidence type="ECO:0000313" key="2">
    <source>
        <dbReference type="EMBL" id="KIM69295.1"/>
    </source>
</evidence>
<proteinExistence type="predicted"/>
<feature type="compositionally biased region" description="Pro residues" evidence="1">
    <location>
        <begin position="55"/>
        <end position="86"/>
    </location>
</feature>
<dbReference type="EMBL" id="KN822007">
    <property type="protein sequence ID" value="KIM69295.1"/>
    <property type="molecule type" value="Genomic_DNA"/>
</dbReference>
<organism evidence="2 3">
    <name type="scientific">Scleroderma citrinum Foug A</name>
    <dbReference type="NCBI Taxonomy" id="1036808"/>
    <lineage>
        <taxon>Eukaryota</taxon>
        <taxon>Fungi</taxon>
        <taxon>Dikarya</taxon>
        <taxon>Basidiomycota</taxon>
        <taxon>Agaricomycotina</taxon>
        <taxon>Agaricomycetes</taxon>
        <taxon>Agaricomycetidae</taxon>
        <taxon>Boletales</taxon>
        <taxon>Sclerodermatineae</taxon>
        <taxon>Sclerodermataceae</taxon>
        <taxon>Scleroderma</taxon>
    </lineage>
</organism>
<keyword evidence="3" id="KW-1185">Reference proteome</keyword>
<protein>
    <submittedName>
        <fullName evidence="2">Uncharacterized protein</fullName>
    </submittedName>
</protein>
<dbReference type="Proteomes" id="UP000053989">
    <property type="component" value="Unassembled WGS sequence"/>
</dbReference>
<sequence>MNPSEAKKFVRFSEQSPMKRYITPASENTSTTDGEDDTAMAVNHPPAITSGFTTAPPPPVDATRPPPLSVSPRPSYPSPPRPLGMPPITPMTAPPCISPPPEVFGFTSGPVPAMESPPARTAIFSCVPPPTVDSPPRFCCVAAPTVNSPPGTPFTPTVSPHSDRLHWPVVNSPPSRPSTATGLPVQHVWSTPQNSPSVSLRSQATLASASAPTATPFPTLDVPICESPRGRVDTAGQSAAWSPRPGSQSLTQRQSSSSAGLSGSMSSPHRKHTNEVDDSPEPRITSLPQSVHLSDTVVQPPLNNPAEGSPIEPFSDDWYRRLSMISQQALREQGPHGPRSKLAMALQIMGAVLPSDRLPLHPCHNGMLIAVYSYYANTLVDARRKWTLLVEKYRRMLWY</sequence>
<dbReference type="AlphaFoldDB" id="A0A0C3E972"/>
<dbReference type="HOGENOM" id="CLU_691099_0_0_1"/>
<feature type="compositionally biased region" description="Low complexity" evidence="1">
    <location>
        <begin position="204"/>
        <end position="220"/>
    </location>
</feature>
<reference evidence="2 3" key="1">
    <citation type="submission" date="2014-04" db="EMBL/GenBank/DDBJ databases">
        <authorList>
            <consortium name="DOE Joint Genome Institute"/>
            <person name="Kuo A."/>
            <person name="Kohler A."/>
            <person name="Nagy L.G."/>
            <person name="Floudas D."/>
            <person name="Copeland A."/>
            <person name="Barry K.W."/>
            <person name="Cichocki N."/>
            <person name="Veneault-Fourrey C."/>
            <person name="LaButti K."/>
            <person name="Lindquist E.A."/>
            <person name="Lipzen A."/>
            <person name="Lundell T."/>
            <person name="Morin E."/>
            <person name="Murat C."/>
            <person name="Sun H."/>
            <person name="Tunlid A."/>
            <person name="Henrissat B."/>
            <person name="Grigoriev I.V."/>
            <person name="Hibbett D.S."/>
            <person name="Martin F."/>
            <person name="Nordberg H.P."/>
            <person name="Cantor M.N."/>
            <person name="Hua S.X."/>
        </authorList>
    </citation>
    <scope>NUCLEOTIDE SEQUENCE [LARGE SCALE GENOMIC DNA]</scope>
    <source>
        <strain evidence="2 3">Foug A</strain>
    </source>
</reference>
<accession>A0A0C3E972</accession>
<feature type="region of interest" description="Disordered" evidence="1">
    <location>
        <begin position="1"/>
        <end position="86"/>
    </location>
</feature>
<reference evidence="3" key="2">
    <citation type="submission" date="2015-01" db="EMBL/GenBank/DDBJ databases">
        <title>Evolutionary Origins and Diversification of the Mycorrhizal Mutualists.</title>
        <authorList>
            <consortium name="DOE Joint Genome Institute"/>
            <consortium name="Mycorrhizal Genomics Consortium"/>
            <person name="Kohler A."/>
            <person name="Kuo A."/>
            <person name="Nagy L.G."/>
            <person name="Floudas D."/>
            <person name="Copeland A."/>
            <person name="Barry K.W."/>
            <person name="Cichocki N."/>
            <person name="Veneault-Fourrey C."/>
            <person name="LaButti K."/>
            <person name="Lindquist E.A."/>
            <person name="Lipzen A."/>
            <person name="Lundell T."/>
            <person name="Morin E."/>
            <person name="Murat C."/>
            <person name="Riley R."/>
            <person name="Ohm R."/>
            <person name="Sun H."/>
            <person name="Tunlid A."/>
            <person name="Henrissat B."/>
            <person name="Grigoriev I.V."/>
            <person name="Hibbett D.S."/>
            <person name="Martin F."/>
        </authorList>
    </citation>
    <scope>NUCLEOTIDE SEQUENCE [LARGE SCALE GENOMIC DNA]</scope>
    <source>
        <strain evidence="3">Foug A</strain>
    </source>
</reference>
<name>A0A0C3E972_9AGAM</name>
<feature type="compositionally biased region" description="Low complexity" evidence="1">
    <location>
        <begin position="247"/>
        <end position="267"/>
    </location>
</feature>
<dbReference type="InParanoid" id="A0A0C3E972"/>
<evidence type="ECO:0000313" key="3">
    <source>
        <dbReference type="Proteomes" id="UP000053989"/>
    </source>
</evidence>
<gene>
    <name evidence="2" type="ORF">SCLCIDRAFT_19902</name>
</gene>
<feature type="compositionally biased region" description="Polar residues" evidence="1">
    <location>
        <begin position="188"/>
        <end position="203"/>
    </location>
</feature>
<evidence type="ECO:0000256" key="1">
    <source>
        <dbReference type="SAM" id="MobiDB-lite"/>
    </source>
</evidence>